<evidence type="ECO:0000313" key="1">
    <source>
        <dbReference type="EMBL" id="KAJ7625944.1"/>
    </source>
</evidence>
<name>A0AAD7BNU5_9AGAR</name>
<comment type="caution">
    <text evidence="1">The sequence shown here is derived from an EMBL/GenBank/DDBJ whole genome shotgun (WGS) entry which is preliminary data.</text>
</comment>
<sequence>MSPDRAQLRKVMAVGGSSDAVRASAVPVTSQQIQLYPVEIPAFHDIISKGGLTHFYCDPASPSTGTLTIQISTQIGKGVFKTAHPGYLTLTHLAKAGLGRKPSEYVVVKHIYHPKGKSSNGVARYSAADEHMKTIEEANVRKCMPEVAARANEAQD</sequence>
<organism evidence="1 2">
    <name type="scientific">Roridomyces roridus</name>
    <dbReference type="NCBI Taxonomy" id="1738132"/>
    <lineage>
        <taxon>Eukaryota</taxon>
        <taxon>Fungi</taxon>
        <taxon>Dikarya</taxon>
        <taxon>Basidiomycota</taxon>
        <taxon>Agaricomycotina</taxon>
        <taxon>Agaricomycetes</taxon>
        <taxon>Agaricomycetidae</taxon>
        <taxon>Agaricales</taxon>
        <taxon>Marasmiineae</taxon>
        <taxon>Mycenaceae</taxon>
        <taxon>Roridomyces</taxon>
    </lineage>
</organism>
<dbReference type="Proteomes" id="UP001221142">
    <property type="component" value="Unassembled WGS sequence"/>
</dbReference>
<protein>
    <submittedName>
        <fullName evidence="1">Uncharacterized protein</fullName>
    </submittedName>
</protein>
<gene>
    <name evidence="1" type="ORF">FB45DRAFT_1084732</name>
</gene>
<proteinExistence type="predicted"/>
<accession>A0AAD7BNU5</accession>
<keyword evidence="2" id="KW-1185">Reference proteome</keyword>
<evidence type="ECO:0000313" key="2">
    <source>
        <dbReference type="Proteomes" id="UP001221142"/>
    </source>
</evidence>
<dbReference type="EMBL" id="JARKIF010000012">
    <property type="protein sequence ID" value="KAJ7625944.1"/>
    <property type="molecule type" value="Genomic_DNA"/>
</dbReference>
<dbReference type="AlphaFoldDB" id="A0AAD7BNU5"/>
<reference evidence="1" key="1">
    <citation type="submission" date="2023-03" db="EMBL/GenBank/DDBJ databases">
        <title>Massive genome expansion in bonnet fungi (Mycena s.s.) driven by repeated elements and novel gene families across ecological guilds.</title>
        <authorList>
            <consortium name="Lawrence Berkeley National Laboratory"/>
            <person name="Harder C.B."/>
            <person name="Miyauchi S."/>
            <person name="Viragh M."/>
            <person name="Kuo A."/>
            <person name="Thoen E."/>
            <person name="Andreopoulos B."/>
            <person name="Lu D."/>
            <person name="Skrede I."/>
            <person name="Drula E."/>
            <person name="Henrissat B."/>
            <person name="Morin E."/>
            <person name="Kohler A."/>
            <person name="Barry K."/>
            <person name="LaButti K."/>
            <person name="Morin E."/>
            <person name="Salamov A."/>
            <person name="Lipzen A."/>
            <person name="Mereny Z."/>
            <person name="Hegedus B."/>
            <person name="Baldrian P."/>
            <person name="Stursova M."/>
            <person name="Weitz H."/>
            <person name="Taylor A."/>
            <person name="Grigoriev I.V."/>
            <person name="Nagy L.G."/>
            <person name="Martin F."/>
            <person name="Kauserud H."/>
        </authorList>
    </citation>
    <scope>NUCLEOTIDE SEQUENCE</scope>
    <source>
        <strain evidence="1">9284</strain>
    </source>
</reference>